<sequence length="350" mass="40562">MAKESVLSQAEKDSFKIKRFIFHIIRKDELNPIFLDEVILDNTQTKFFQDRFADVSQGTQFEFNDKTTSDVFKNCKLIIDDPAENFLNVSRDLTASFKNHHKKTTNDGVFITALVSVMDKTDLIFLIKLDNRKVYEYLIKDRKAIMQEIKNTFVEDKRAVQKIAIINITEYRVWDVLAYDRNPSPGKAIRDFFANFLAVHERETPSVLTTKTIREVRKWANANKASLSQEPSSYKKRCIEYLRNHTEVKFSNLINMVILDEDLQKKKSLQKSLRKHLEEVGLYGQSFKPNPGSIKDEEKKTVYQTAEGVKIEWEGKSNAEEVNVSIPSNPDSNDGFYHITIKTSSIEEIK</sequence>
<proteinExistence type="predicted"/>
<comment type="caution">
    <text evidence="1">The sequence shown here is derived from an EMBL/GenBank/DDBJ whole genome shotgun (WGS) entry which is preliminary data.</text>
</comment>
<dbReference type="AlphaFoldDB" id="A0A644X0S5"/>
<dbReference type="EMBL" id="VSSQ01001564">
    <property type="protein sequence ID" value="MPM09398.1"/>
    <property type="molecule type" value="Genomic_DNA"/>
</dbReference>
<reference evidence="1" key="1">
    <citation type="submission" date="2019-08" db="EMBL/GenBank/DDBJ databases">
        <authorList>
            <person name="Kucharzyk K."/>
            <person name="Murdoch R.W."/>
            <person name="Higgins S."/>
            <person name="Loffler F."/>
        </authorList>
    </citation>
    <scope>NUCLEOTIDE SEQUENCE</scope>
</reference>
<name>A0A644X0S5_9ZZZZ</name>
<dbReference type="GO" id="GO:0009295">
    <property type="term" value="C:nucleoid"/>
    <property type="evidence" value="ECO:0007669"/>
    <property type="project" value="InterPro"/>
</dbReference>
<protein>
    <recommendedName>
        <fullName evidence="2">37-kD nucleoid-associated bacterial protein</fullName>
    </recommendedName>
</protein>
<dbReference type="Pfam" id="PF04245">
    <property type="entry name" value="NA37"/>
    <property type="match status" value="1"/>
</dbReference>
<evidence type="ECO:0008006" key="2">
    <source>
        <dbReference type="Google" id="ProtNLM"/>
    </source>
</evidence>
<organism evidence="1">
    <name type="scientific">bioreactor metagenome</name>
    <dbReference type="NCBI Taxonomy" id="1076179"/>
    <lineage>
        <taxon>unclassified sequences</taxon>
        <taxon>metagenomes</taxon>
        <taxon>ecological metagenomes</taxon>
    </lineage>
</organism>
<accession>A0A644X0S5</accession>
<dbReference type="InterPro" id="IPR007358">
    <property type="entry name" value="Nucleoid_associated_NdpA"/>
</dbReference>
<gene>
    <name evidence="1" type="ORF">SDC9_55715</name>
</gene>
<evidence type="ECO:0000313" key="1">
    <source>
        <dbReference type="EMBL" id="MPM09398.1"/>
    </source>
</evidence>